<dbReference type="EMBL" id="ML738624">
    <property type="protein sequence ID" value="KAE8162808.1"/>
    <property type="molecule type" value="Genomic_DNA"/>
</dbReference>
<keyword evidence="1" id="KW-0812">Transmembrane</keyword>
<keyword evidence="1" id="KW-0472">Membrane</keyword>
<evidence type="ECO:0000313" key="3">
    <source>
        <dbReference type="Proteomes" id="UP000326950"/>
    </source>
</evidence>
<dbReference type="AlphaFoldDB" id="A0A5N6UVX5"/>
<keyword evidence="1" id="KW-1133">Transmembrane helix</keyword>
<dbReference type="Proteomes" id="UP000326950">
    <property type="component" value="Unassembled WGS sequence"/>
</dbReference>
<protein>
    <submittedName>
        <fullName evidence="2">Uncharacterized protein</fullName>
    </submittedName>
</protein>
<name>A0A5N6UVX5_ASPTM</name>
<sequence length="71" mass="7859">MGLRLYGDGLICIFSIECAIVGAISWTIKNDLQGKRLCWGSFVSCPKPHGVAFREKLSNLDCLRFSSAVCY</sequence>
<organism evidence="2 3">
    <name type="scientific">Aspergillus tamarii</name>
    <dbReference type="NCBI Taxonomy" id="41984"/>
    <lineage>
        <taxon>Eukaryota</taxon>
        <taxon>Fungi</taxon>
        <taxon>Dikarya</taxon>
        <taxon>Ascomycota</taxon>
        <taxon>Pezizomycotina</taxon>
        <taxon>Eurotiomycetes</taxon>
        <taxon>Eurotiomycetidae</taxon>
        <taxon>Eurotiales</taxon>
        <taxon>Aspergillaceae</taxon>
        <taxon>Aspergillus</taxon>
        <taxon>Aspergillus subgen. Circumdati</taxon>
    </lineage>
</organism>
<feature type="transmembrane region" description="Helical" evidence="1">
    <location>
        <begin position="6"/>
        <end position="28"/>
    </location>
</feature>
<reference evidence="2 3" key="1">
    <citation type="submission" date="2019-04" db="EMBL/GenBank/DDBJ databases">
        <title>Friends and foes A comparative genomics study of 23 Aspergillus species from section Flavi.</title>
        <authorList>
            <consortium name="DOE Joint Genome Institute"/>
            <person name="Kjaerbolling I."/>
            <person name="Vesth T."/>
            <person name="Frisvad J.C."/>
            <person name="Nybo J.L."/>
            <person name="Theobald S."/>
            <person name="Kildgaard S."/>
            <person name="Isbrandt T."/>
            <person name="Kuo A."/>
            <person name="Sato A."/>
            <person name="Lyhne E.K."/>
            <person name="Kogle M.E."/>
            <person name="Wiebenga A."/>
            <person name="Kun R.S."/>
            <person name="Lubbers R.J."/>
            <person name="Makela M.R."/>
            <person name="Barry K."/>
            <person name="Chovatia M."/>
            <person name="Clum A."/>
            <person name="Daum C."/>
            <person name="Haridas S."/>
            <person name="He G."/>
            <person name="LaButti K."/>
            <person name="Lipzen A."/>
            <person name="Mondo S."/>
            <person name="Riley R."/>
            <person name="Salamov A."/>
            <person name="Simmons B.A."/>
            <person name="Magnuson J.K."/>
            <person name="Henrissat B."/>
            <person name="Mortensen U.H."/>
            <person name="Larsen T.O."/>
            <person name="Devries R.P."/>
            <person name="Grigoriev I.V."/>
            <person name="Machida M."/>
            <person name="Baker S.E."/>
            <person name="Andersen M.R."/>
        </authorList>
    </citation>
    <scope>NUCLEOTIDE SEQUENCE [LARGE SCALE GENOMIC DNA]</scope>
    <source>
        <strain evidence="2 3">CBS 117626</strain>
    </source>
</reference>
<accession>A0A5N6UVX5</accession>
<proteinExistence type="predicted"/>
<gene>
    <name evidence="2" type="ORF">BDV40DRAFT_264461</name>
</gene>
<keyword evidence="3" id="KW-1185">Reference proteome</keyword>
<evidence type="ECO:0000313" key="2">
    <source>
        <dbReference type="EMBL" id="KAE8162808.1"/>
    </source>
</evidence>
<evidence type="ECO:0000256" key="1">
    <source>
        <dbReference type="SAM" id="Phobius"/>
    </source>
</evidence>